<dbReference type="Pfam" id="PF03354">
    <property type="entry name" value="TerL_ATPase"/>
    <property type="match status" value="1"/>
</dbReference>
<sequence>MNYETYINNTLSEPSFCPVTFYALQVTDNTITAGNSVKQACERHLKDLESSFLKVLAGFEWEFSRQRADHIYYFYETFAKHSKGEWAGQPVKLELWQKFIVGSLMGWVSKETGNRRFTLSYTQIARKNGKSLLSSGLSLYMFMIDNEAGAECYCASVKRDTAKIVWLDAMRMVKASPLLKKNVRIQESLSTMKSGNAVLKALSADSGQDGLNIHYFSLDEYHLARDNKMFEVLVSGMGSRRNPLGFIITTAGESKGGTSPCYMFYEYCKQVLSKTVENDRLFIYIAEMDSEEEIHDPSNWIKSNPNLDVSVKLDSLTQAYTRAKDGGEMDNFLIKHMNRWIQRKDAYFPVDRWGDKPLPALEGRECYIGVDLSSKIDLTSVNAVFPLDNGEYAVISKSFMPSESIDARQRADKVNYRQWVKQKYITLTSGDVVDVSFIYQYIVELSQKYKVINIGCDPWNATALMTMLDNEGYTVHEVRQGYKSLSEPIKFTKELIIQGKFIHGNNPVLKWCTANAIPQFDANENVVLNKAKSINRIDAIAATVTAMTQAMMHWNHNSLEKHINEEYSIW</sequence>
<evidence type="ECO:0000313" key="4">
    <source>
        <dbReference type="Proteomes" id="UP001571110"/>
    </source>
</evidence>
<reference evidence="3 4" key="1">
    <citation type="submission" date="2024-06" db="EMBL/GenBank/DDBJ databases">
        <title>Genetic profile and toxigenic potential of Bacillus cereus isolates from a Norwegian ice cream production plant,.</title>
        <authorList>
            <person name="Lindback T."/>
            <person name="Llarena A.-K."/>
            <person name="O'Sullivan K."/>
            <person name="Monshaugen M."/>
            <person name="Holmemo C.W."/>
            <person name="Aspholm M."/>
        </authorList>
    </citation>
    <scope>NUCLEOTIDE SEQUENCE [LARGE SCALE GENOMIC DNA]</scope>
    <source>
        <strain evidence="3 4">NVH-YM330</strain>
    </source>
</reference>
<evidence type="ECO:0000259" key="1">
    <source>
        <dbReference type="Pfam" id="PF03354"/>
    </source>
</evidence>
<name>A0ABV4S2B2_9BACI</name>
<dbReference type="InterPro" id="IPR046461">
    <property type="entry name" value="TerL_ATPase"/>
</dbReference>
<dbReference type="InterPro" id="IPR005021">
    <property type="entry name" value="Terminase_largesu-like"/>
</dbReference>
<accession>A0ABV4S2B2</accession>
<dbReference type="InterPro" id="IPR027417">
    <property type="entry name" value="P-loop_NTPase"/>
</dbReference>
<organism evidence="3 4">
    <name type="scientific">Bacillus mobilis</name>
    <dbReference type="NCBI Taxonomy" id="2026190"/>
    <lineage>
        <taxon>Bacteria</taxon>
        <taxon>Bacillati</taxon>
        <taxon>Bacillota</taxon>
        <taxon>Bacilli</taxon>
        <taxon>Bacillales</taxon>
        <taxon>Bacillaceae</taxon>
        <taxon>Bacillus</taxon>
        <taxon>Bacillus cereus group</taxon>
    </lineage>
</organism>
<keyword evidence="4" id="KW-1185">Reference proteome</keyword>
<proteinExistence type="predicted"/>
<protein>
    <submittedName>
        <fullName evidence="3">Terminase TerL endonuclease subunit</fullName>
    </submittedName>
</protein>
<evidence type="ECO:0000313" key="3">
    <source>
        <dbReference type="EMBL" id="MFA2795478.1"/>
    </source>
</evidence>
<keyword evidence="3" id="KW-0255">Endonuclease</keyword>
<dbReference type="RefSeq" id="WP_372466272.1">
    <property type="nucleotide sequence ID" value="NZ_JBFDTY010000024.1"/>
</dbReference>
<gene>
    <name evidence="3" type="ORF">AB1I70_29915</name>
</gene>
<dbReference type="GO" id="GO:0004519">
    <property type="term" value="F:endonuclease activity"/>
    <property type="evidence" value="ECO:0007669"/>
    <property type="project" value="UniProtKB-KW"/>
</dbReference>
<dbReference type="PANTHER" id="PTHR41287:SF1">
    <property type="entry name" value="PROTEIN YMFN"/>
    <property type="match status" value="1"/>
</dbReference>
<evidence type="ECO:0000259" key="2">
    <source>
        <dbReference type="Pfam" id="PF20441"/>
    </source>
</evidence>
<keyword evidence="3" id="KW-0378">Hydrolase</keyword>
<dbReference type="PANTHER" id="PTHR41287">
    <property type="match status" value="1"/>
</dbReference>
<keyword evidence="3" id="KW-0540">Nuclease</keyword>
<dbReference type="Proteomes" id="UP001571110">
    <property type="component" value="Unassembled WGS sequence"/>
</dbReference>
<feature type="domain" description="Terminase large subunit-like endonuclease" evidence="2">
    <location>
        <begin position="276"/>
        <end position="553"/>
    </location>
</feature>
<dbReference type="Gene3D" id="3.40.50.300">
    <property type="entry name" value="P-loop containing nucleotide triphosphate hydrolases"/>
    <property type="match status" value="1"/>
</dbReference>
<dbReference type="InterPro" id="IPR046462">
    <property type="entry name" value="TerL_nuclease"/>
</dbReference>
<dbReference type="EMBL" id="JBFDTY010000024">
    <property type="protein sequence ID" value="MFA2795478.1"/>
    <property type="molecule type" value="Genomic_DNA"/>
</dbReference>
<dbReference type="Pfam" id="PF20441">
    <property type="entry name" value="TerL_nuclease"/>
    <property type="match status" value="1"/>
</dbReference>
<feature type="domain" description="Terminase large subunit-like ATPase" evidence="1">
    <location>
        <begin position="96"/>
        <end position="269"/>
    </location>
</feature>
<comment type="caution">
    <text evidence="3">The sequence shown here is derived from an EMBL/GenBank/DDBJ whole genome shotgun (WGS) entry which is preliminary data.</text>
</comment>